<gene>
    <name evidence="1" type="ORF">LCGC14_0567900</name>
</gene>
<evidence type="ECO:0000313" key="1">
    <source>
        <dbReference type="EMBL" id="KKN56865.1"/>
    </source>
</evidence>
<organism evidence="1">
    <name type="scientific">marine sediment metagenome</name>
    <dbReference type="NCBI Taxonomy" id="412755"/>
    <lineage>
        <taxon>unclassified sequences</taxon>
        <taxon>metagenomes</taxon>
        <taxon>ecological metagenomes</taxon>
    </lineage>
</organism>
<proteinExistence type="predicted"/>
<accession>A0A0F9RJZ6</accession>
<comment type="caution">
    <text evidence="1">The sequence shown here is derived from an EMBL/GenBank/DDBJ whole genome shotgun (WGS) entry which is preliminary data.</text>
</comment>
<protein>
    <submittedName>
        <fullName evidence="1">Uncharacterized protein</fullName>
    </submittedName>
</protein>
<reference evidence="1" key="1">
    <citation type="journal article" date="2015" name="Nature">
        <title>Complex archaea that bridge the gap between prokaryotes and eukaryotes.</title>
        <authorList>
            <person name="Spang A."/>
            <person name="Saw J.H."/>
            <person name="Jorgensen S.L."/>
            <person name="Zaremba-Niedzwiedzka K."/>
            <person name="Martijn J."/>
            <person name="Lind A.E."/>
            <person name="van Eijk R."/>
            <person name="Schleper C."/>
            <person name="Guy L."/>
            <person name="Ettema T.J."/>
        </authorList>
    </citation>
    <scope>NUCLEOTIDE SEQUENCE</scope>
</reference>
<dbReference type="EMBL" id="LAZR01000828">
    <property type="protein sequence ID" value="KKN56865.1"/>
    <property type="molecule type" value="Genomic_DNA"/>
</dbReference>
<sequence length="72" mass="7563">MIGQDRELERGWIRDATADAARVAKTGNAGPAITDALFYEQLILAVLNLAETVDALAGSIGAHLSRADPEGD</sequence>
<name>A0A0F9RJZ6_9ZZZZ</name>
<dbReference type="AlphaFoldDB" id="A0A0F9RJZ6"/>